<keyword evidence="1" id="KW-0812">Transmembrane</keyword>
<proteinExistence type="predicted"/>
<sequence length="162" mass="17711">MVNGSPLPAAASVAEAEQGMGQPIRGFNLSLPRWAAFVLTLGVLVLLAQTAVLWLLGVGGIKAYAKTFISYFVPLAMVFTVVRQRRQVTCIPNGIVVAGGRQFLAWRDISRIEIQPSPVFRLPCLLVHSNTDQPALRINLFLLAPKQREALQTIIRSHIQAA</sequence>
<accession>C4GKD1</accession>
<evidence type="ECO:0000313" key="2">
    <source>
        <dbReference type="EMBL" id="EEP68253.1"/>
    </source>
</evidence>
<organism evidence="2 3">
    <name type="scientific">Kingella oralis ATCC 51147</name>
    <dbReference type="NCBI Taxonomy" id="629741"/>
    <lineage>
        <taxon>Bacteria</taxon>
        <taxon>Pseudomonadati</taxon>
        <taxon>Pseudomonadota</taxon>
        <taxon>Betaproteobacteria</taxon>
        <taxon>Neisseriales</taxon>
        <taxon>Neisseriaceae</taxon>
        <taxon>Kingella</taxon>
    </lineage>
</organism>
<keyword evidence="3" id="KW-1185">Reference proteome</keyword>
<comment type="caution">
    <text evidence="2">The sequence shown here is derived from an EMBL/GenBank/DDBJ whole genome shotgun (WGS) entry which is preliminary data.</text>
</comment>
<name>C4GKD1_9NEIS</name>
<feature type="transmembrane region" description="Helical" evidence="1">
    <location>
        <begin position="63"/>
        <end position="82"/>
    </location>
</feature>
<dbReference type="Proteomes" id="UP000003009">
    <property type="component" value="Unassembled WGS sequence"/>
</dbReference>
<keyword evidence="1" id="KW-0472">Membrane</keyword>
<evidence type="ECO:0008006" key="4">
    <source>
        <dbReference type="Google" id="ProtNLM"/>
    </source>
</evidence>
<evidence type="ECO:0000313" key="3">
    <source>
        <dbReference type="Proteomes" id="UP000003009"/>
    </source>
</evidence>
<keyword evidence="1" id="KW-1133">Transmembrane helix</keyword>
<evidence type="ECO:0000256" key="1">
    <source>
        <dbReference type="SAM" id="Phobius"/>
    </source>
</evidence>
<dbReference type="STRING" id="629741.GCWU000324_02505"/>
<gene>
    <name evidence="2" type="ORF">GCWU000324_02505</name>
</gene>
<dbReference type="EMBL" id="ACJW02000003">
    <property type="protein sequence ID" value="EEP68253.1"/>
    <property type="molecule type" value="Genomic_DNA"/>
</dbReference>
<dbReference type="HOGENOM" id="CLU_1633198_0_0_4"/>
<reference evidence="2" key="1">
    <citation type="submission" date="2009-04" db="EMBL/GenBank/DDBJ databases">
        <authorList>
            <person name="Weinstock G."/>
            <person name="Sodergren E."/>
            <person name="Clifton S."/>
            <person name="Fulton L."/>
            <person name="Fulton B."/>
            <person name="Courtney L."/>
            <person name="Fronick C."/>
            <person name="Harrison M."/>
            <person name="Strong C."/>
            <person name="Farmer C."/>
            <person name="Delahaunty K."/>
            <person name="Markovic C."/>
            <person name="Hall O."/>
            <person name="Minx P."/>
            <person name="Tomlinson C."/>
            <person name="Mitreva M."/>
            <person name="Nelson J."/>
            <person name="Hou S."/>
            <person name="Wollam A."/>
            <person name="Pepin K.H."/>
            <person name="Johnson M."/>
            <person name="Bhonagiri V."/>
            <person name="Nash W.E."/>
            <person name="Warren W."/>
            <person name="Chinwalla A."/>
            <person name="Mardis E.R."/>
            <person name="Wilson R.K."/>
        </authorList>
    </citation>
    <scope>NUCLEOTIDE SEQUENCE [LARGE SCALE GENOMIC DNA]</scope>
    <source>
        <strain evidence="2">ATCC 51147</strain>
    </source>
</reference>
<protein>
    <recommendedName>
        <fullName evidence="4">DUF304 domain-containing protein</fullName>
    </recommendedName>
</protein>
<dbReference type="AlphaFoldDB" id="C4GKD1"/>
<feature type="transmembrane region" description="Helical" evidence="1">
    <location>
        <begin position="34"/>
        <end position="57"/>
    </location>
</feature>